<evidence type="ECO:0000313" key="9">
    <source>
        <dbReference type="Proteomes" id="UP000503505"/>
    </source>
</evidence>
<dbReference type="KEGG" id="asj:AsACE_CH02108"/>
<dbReference type="EMBL" id="CP044463">
    <property type="protein sequence ID" value="QIC66562.1"/>
    <property type="molecule type" value="Genomic_DNA"/>
</dbReference>
<evidence type="ECO:0000256" key="1">
    <source>
        <dbReference type="ARBA" id="ARBA00004651"/>
    </source>
</evidence>
<comment type="similarity">
    <text evidence="2 7">Belongs to the MgtC/SapB family.</text>
</comment>
<evidence type="ECO:0000256" key="7">
    <source>
        <dbReference type="RuleBase" id="RU365041"/>
    </source>
</evidence>
<gene>
    <name evidence="8" type="ORF">FSC10_03935</name>
</gene>
<keyword evidence="4 7" id="KW-0812">Transmembrane</keyword>
<dbReference type="InterPro" id="IPR003416">
    <property type="entry name" value="MgtC/SapB/SrpB/YhiD_fam"/>
</dbReference>
<dbReference type="Proteomes" id="UP000503505">
    <property type="component" value="Chromosome"/>
</dbReference>
<feature type="transmembrane region" description="Helical" evidence="7">
    <location>
        <begin position="108"/>
        <end position="126"/>
    </location>
</feature>
<evidence type="ECO:0000256" key="3">
    <source>
        <dbReference type="ARBA" id="ARBA00022475"/>
    </source>
</evidence>
<evidence type="ECO:0000256" key="6">
    <source>
        <dbReference type="ARBA" id="ARBA00023136"/>
    </source>
</evidence>
<evidence type="ECO:0000256" key="2">
    <source>
        <dbReference type="ARBA" id="ARBA00009298"/>
    </source>
</evidence>
<reference evidence="8 9" key="1">
    <citation type="submission" date="2019-09" db="EMBL/GenBank/DDBJ databases">
        <title>Non-baumannii Acinetobacter spp. carrying blaNDM-1 isolated in China.</title>
        <authorList>
            <person name="Cui C."/>
            <person name="Chen C."/>
            <person name="Sun J."/>
            <person name="Liu Y."/>
        </authorList>
    </citation>
    <scope>NUCLEOTIDE SEQUENCE [LARGE SCALE GENOMIC DNA]</scope>
    <source>
        <strain evidence="8 9">HZE23-1</strain>
    </source>
</reference>
<dbReference type="AlphaFoldDB" id="A0A1P8PLV4"/>
<name>A0A1P8PLV4_9GAMM</name>
<dbReference type="PANTHER" id="PTHR33778:SF1">
    <property type="entry name" value="MAGNESIUM TRANSPORTER YHID-RELATED"/>
    <property type="match status" value="1"/>
</dbReference>
<keyword evidence="7" id="KW-0997">Cell inner membrane</keyword>
<dbReference type="PANTHER" id="PTHR33778">
    <property type="entry name" value="PROTEIN MGTC"/>
    <property type="match status" value="1"/>
</dbReference>
<dbReference type="InterPro" id="IPR049177">
    <property type="entry name" value="MgtC_SapB_SrpB_YhiD_N"/>
</dbReference>
<comment type="subcellular location">
    <subcellularLocation>
        <location evidence="7">Cell inner membrane</location>
        <topology evidence="7">Multi-pass membrane protein</topology>
    </subcellularLocation>
    <subcellularLocation>
        <location evidence="1">Cell membrane</location>
        <topology evidence="1">Multi-pass membrane protein</topology>
    </subcellularLocation>
</comment>
<keyword evidence="3" id="KW-1003">Cell membrane</keyword>
<dbReference type="RefSeq" id="WP_004814826.1">
    <property type="nucleotide sequence ID" value="NZ_BAABSB010000032.1"/>
</dbReference>
<dbReference type="GeneID" id="58162430"/>
<evidence type="ECO:0000313" key="8">
    <source>
        <dbReference type="EMBL" id="QIC66562.1"/>
    </source>
</evidence>
<accession>A0A1P8PLV4</accession>
<evidence type="ECO:0000256" key="4">
    <source>
        <dbReference type="ARBA" id="ARBA00022692"/>
    </source>
</evidence>
<sequence length="207" mass="23244">MYHELYDLLLAVVIGAVIGAEREYHSKSAGLRTMIMVSLSSCLFTIISLKIGVANPDRLAANVLTGLGFLGAGVILKDDNRISGITTATTIWMTAALGMAVGAGYELLSVWATVIVLIVLVLLVYVQRGIEHLNQERNYEIVCPFEQHEPDHYEKLFKQYKLKVIHSSQQKIDRRITGRWILMGSAKNHQKLTQYLLQDKKIQELSF</sequence>
<proteinExistence type="inferred from homology"/>
<dbReference type="GO" id="GO:0005886">
    <property type="term" value="C:plasma membrane"/>
    <property type="evidence" value="ECO:0007669"/>
    <property type="project" value="UniProtKB-SubCell"/>
</dbReference>
<organism evidence="8 9">
    <name type="scientific">Acinetobacter schindleri</name>
    <dbReference type="NCBI Taxonomy" id="108981"/>
    <lineage>
        <taxon>Bacteria</taxon>
        <taxon>Pseudomonadati</taxon>
        <taxon>Pseudomonadota</taxon>
        <taxon>Gammaproteobacteria</taxon>
        <taxon>Moraxellales</taxon>
        <taxon>Moraxellaceae</taxon>
        <taxon>Acinetobacter</taxon>
    </lineage>
</organism>
<evidence type="ECO:0000256" key="5">
    <source>
        <dbReference type="ARBA" id="ARBA00022989"/>
    </source>
</evidence>
<feature type="transmembrane region" description="Helical" evidence="7">
    <location>
        <begin position="34"/>
        <end position="53"/>
    </location>
</feature>
<keyword evidence="6 7" id="KW-0472">Membrane</keyword>
<feature type="transmembrane region" description="Helical" evidence="7">
    <location>
        <begin position="59"/>
        <end position="76"/>
    </location>
</feature>
<dbReference type="PRINTS" id="PR01837">
    <property type="entry name" value="MGTCSAPBPROT"/>
</dbReference>
<protein>
    <recommendedName>
        <fullName evidence="7">Protein MgtC</fullName>
    </recommendedName>
</protein>
<keyword evidence="5 7" id="KW-1133">Transmembrane helix</keyword>
<dbReference type="Pfam" id="PF02308">
    <property type="entry name" value="MgtC"/>
    <property type="match status" value="1"/>
</dbReference>